<dbReference type="Pfam" id="PF13186">
    <property type="entry name" value="SPASM"/>
    <property type="match status" value="1"/>
</dbReference>
<dbReference type="InterPro" id="IPR050377">
    <property type="entry name" value="Radical_SAM_PqqE_MftC-like"/>
</dbReference>
<dbReference type="Gene3D" id="3.20.20.70">
    <property type="entry name" value="Aldolase class I"/>
    <property type="match status" value="1"/>
</dbReference>
<dbReference type="PANTHER" id="PTHR11228">
    <property type="entry name" value="RADICAL SAM DOMAIN PROTEIN"/>
    <property type="match status" value="1"/>
</dbReference>
<reference evidence="2 3" key="1">
    <citation type="submission" date="2019-11" db="EMBL/GenBank/DDBJ databases">
        <title>Comparative genomics of hydrocarbon-degrading Desulfosarcina strains.</title>
        <authorList>
            <person name="Watanabe M."/>
            <person name="Kojima H."/>
            <person name="Fukui M."/>
        </authorList>
    </citation>
    <scope>NUCLEOTIDE SEQUENCE [LARGE SCALE GENOMIC DNA]</scope>
    <source>
        <strain evidence="3">oXyS1</strain>
    </source>
</reference>
<gene>
    <name evidence="2" type="ORF">DSCOOX_23510</name>
</gene>
<name>A0A5K8A9J3_9BACT</name>
<dbReference type="EMBL" id="AP021879">
    <property type="protein sequence ID" value="BBO89171.1"/>
    <property type="molecule type" value="Genomic_DNA"/>
</dbReference>
<evidence type="ECO:0000313" key="3">
    <source>
        <dbReference type="Proteomes" id="UP000422108"/>
    </source>
</evidence>
<organism evidence="2 3">
    <name type="scientific">Desulfosarcina ovata subsp. ovata</name>
    <dbReference type="NCBI Taxonomy" id="2752305"/>
    <lineage>
        <taxon>Bacteria</taxon>
        <taxon>Pseudomonadati</taxon>
        <taxon>Thermodesulfobacteriota</taxon>
        <taxon>Desulfobacteria</taxon>
        <taxon>Desulfobacterales</taxon>
        <taxon>Desulfosarcinaceae</taxon>
        <taxon>Desulfosarcina</taxon>
    </lineage>
</organism>
<feature type="domain" description="4Fe4S-binding SPASM" evidence="1">
    <location>
        <begin position="195"/>
        <end position="254"/>
    </location>
</feature>
<dbReference type="InterPro" id="IPR023885">
    <property type="entry name" value="4Fe4S-binding_SPASM_dom"/>
</dbReference>
<evidence type="ECO:0000259" key="1">
    <source>
        <dbReference type="Pfam" id="PF13186"/>
    </source>
</evidence>
<dbReference type="InterPro" id="IPR058240">
    <property type="entry name" value="rSAM_sf"/>
</dbReference>
<evidence type="ECO:0000313" key="2">
    <source>
        <dbReference type="EMBL" id="BBO89171.1"/>
    </source>
</evidence>
<proteinExistence type="predicted"/>
<dbReference type="Proteomes" id="UP000422108">
    <property type="component" value="Chromosome"/>
</dbReference>
<sequence length="256" mass="28866">MRRNLSDSDSTLSLDDFKEILKSGSFQYVGLHGWGEPLLNPHLFEMITYAESQGIYTNLTTNGTMIENNIDGVFSSGLREIAFGVYDKELFLSVLPHIGNLVDQRDRQGLKLPKIYMDITIFKGSVDHIPELLDLAAELRVDAVILHRLFNVYKVSRSAEYISMKAEKSLVAEAISQAKKKSLNLYLPQRHSLPCKVVKHCIFITAEGKATPCCFLPESYLGDAVKDGVQEIMVSKRYADFVKTMGKHPICSKCRW</sequence>
<dbReference type="SUPFAM" id="SSF102114">
    <property type="entry name" value="Radical SAM enzymes"/>
    <property type="match status" value="1"/>
</dbReference>
<dbReference type="PANTHER" id="PTHR11228:SF7">
    <property type="entry name" value="PQQA PEPTIDE CYCLASE"/>
    <property type="match status" value="1"/>
</dbReference>
<keyword evidence="3" id="KW-1185">Reference proteome</keyword>
<dbReference type="AlphaFoldDB" id="A0A5K8A9J3"/>
<dbReference type="InterPro" id="IPR013785">
    <property type="entry name" value="Aldolase_TIM"/>
</dbReference>
<protein>
    <recommendedName>
        <fullName evidence="1">4Fe4S-binding SPASM domain-containing protein</fullName>
    </recommendedName>
</protein>
<dbReference type="CDD" id="cd21109">
    <property type="entry name" value="SPASM"/>
    <property type="match status" value="1"/>
</dbReference>
<accession>A0A5K8A9J3</accession>